<keyword evidence="2" id="KW-1185">Reference proteome</keyword>
<dbReference type="Proteomes" id="UP000060699">
    <property type="component" value="Chromosome"/>
</dbReference>
<sequence>MNLPTPAVVAERSAHPIPRWPLLLLCAAYVLPGLFGRDPWRNADLSAFGFMASIAQGHAPWSQPAIAGIPAEGGLLPYWIGALFIKLLPFLEPSTAARIPFGLLLAAVLALVWYTCLHLARTEAAQPVAFAFGGEAHAVDYARAMADGSLLALIASIGLLRLGHETTPEILQLVGISLLMYALAAAPFRRWKSRLALMLSLSVLATSGAPAVAVALSVGALWLSHRSIYDEARKLVPWLLGAVLLAAAVAWPMHGWAWRIDANGRSLWAWMRLVGWFCWPAWPLALWSLWRWRGHLQRRHVSVPILTGAIPLVCSLLMDADDRALLLALPPLAVLASFALPTFQRSASALLDWFSVFFFSAGAIFLWLYYSALQLGWPAKFLANVRRLAQGYQPEFGWLTFVTAVLGTLAWVWLVRWRTARHRHAIWKSLALPAGGVALSWLLAMTLGLHPLNYARSNSPLVERVGAHLPAQVDCIAAPGVPLHVLAALEFQGRWKVDATQPLESSSCHAGLIAQGDGAPVAPAGWRVEAIVRRPTDRTGSFIVLQRPAL</sequence>
<dbReference type="EMBL" id="CP013729">
    <property type="protein sequence ID" value="ALV06619.1"/>
    <property type="molecule type" value="Genomic_DNA"/>
</dbReference>
<dbReference type="RefSeq" id="WP_058934865.1">
    <property type="nucleotide sequence ID" value="NZ_CP013729.1"/>
</dbReference>
<evidence type="ECO:0000313" key="2">
    <source>
        <dbReference type="Proteomes" id="UP000060699"/>
    </source>
</evidence>
<name>A0A0U3N327_9BURK</name>
<evidence type="ECO:0000313" key="1">
    <source>
        <dbReference type="EMBL" id="ALV06619.1"/>
    </source>
</evidence>
<accession>A0A0U3N327</accession>
<dbReference type="PATRIC" id="fig|76731.3.peg.2196"/>
<reference evidence="1 2" key="1">
    <citation type="submission" date="2015-12" db="EMBL/GenBank/DDBJ databases">
        <title>Complete genome of Roseateles depolymerans KCTC 42856.</title>
        <authorList>
            <person name="Kim K.M."/>
        </authorList>
    </citation>
    <scope>NUCLEOTIDE SEQUENCE [LARGE SCALE GENOMIC DNA]</scope>
    <source>
        <strain evidence="1 2">KCTC 42856</strain>
    </source>
</reference>
<dbReference type="AlphaFoldDB" id="A0A0U3N327"/>
<dbReference type="STRING" id="76731.RD2015_2145"/>
<gene>
    <name evidence="1" type="ORF">RD2015_2145</name>
</gene>
<protein>
    <submittedName>
        <fullName evidence="1">Putative membrane protein</fullName>
    </submittedName>
</protein>
<dbReference type="KEGG" id="rdp:RD2015_2145"/>
<organism evidence="1 2">
    <name type="scientific">Roseateles depolymerans</name>
    <dbReference type="NCBI Taxonomy" id="76731"/>
    <lineage>
        <taxon>Bacteria</taxon>
        <taxon>Pseudomonadati</taxon>
        <taxon>Pseudomonadota</taxon>
        <taxon>Betaproteobacteria</taxon>
        <taxon>Burkholderiales</taxon>
        <taxon>Sphaerotilaceae</taxon>
        <taxon>Roseateles</taxon>
    </lineage>
</organism>
<proteinExistence type="predicted"/>
<dbReference type="OrthoDB" id="8556356at2"/>